<dbReference type="CDD" id="cd01949">
    <property type="entry name" value="GGDEF"/>
    <property type="match status" value="1"/>
</dbReference>
<dbReference type="Pfam" id="PF00990">
    <property type="entry name" value="GGDEF"/>
    <property type="match status" value="1"/>
</dbReference>
<dbReference type="Pfam" id="PF13426">
    <property type="entry name" value="PAS_9"/>
    <property type="match status" value="1"/>
</dbReference>
<keyword evidence="2" id="KW-1133">Transmembrane helix</keyword>
<dbReference type="SMART" id="SM00304">
    <property type="entry name" value="HAMP"/>
    <property type="match status" value="1"/>
</dbReference>
<dbReference type="PROSITE" id="PS50885">
    <property type="entry name" value="HAMP"/>
    <property type="match status" value="1"/>
</dbReference>
<dbReference type="SUPFAM" id="SSF141868">
    <property type="entry name" value="EAL domain-like"/>
    <property type="match status" value="1"/>
</dbReference>
<gene>
    <name evidence="7" type="ORF">ABID21_002431</name>
</gene>
<feature type="transmembrane region" description="Helical" evidence="2">
    <location>
        <begin position="9"/>
        <end position="31"/>
    </location>
</feature>
<dbReference type="CDD" id="cd06225">
    <property type="entry name" value="HAMP"/>
    <property type="match status" value="1"/>
</dbReference>
<evidence type="ECO:0000259" key="3">
    <source>
        <dbReference type="PROSITE" id="PS50112"/>
    </source>
</evidence>
<dbReference type="InterPro" id="IPR052155">
    <property type="entry name" value="Biofilm_reg_signaling"/>
</dbReference>
<dbReference type="InterPro" id="IPR035919">
    <property type="entry name" value="EAL_sf"/>
</dbReference>
<protein>
    <submittedName>
        <fullName evidence="7">Diguanylate cyclase (GGDEF)-like protein/PAS domain S-box-containing protein</fullName>
    </submittedName>
</protein>
<dbReference type="Gene3D" id="3.20.20.450">
    <property type="entry name" value="EAL domain"/>
    <property type="match status" value="1"/>
</dbReference>
<dbReference type="NCBIfam" id="TIGR00229">
    <property type="entry name" value="sensory_box"/>
    <property type="match status" value="1"/>
</dbReference>
<dbReference type="Proteomes" id="UP001549031">
    <property type="component" value="Unassembled WGS sequence"/>
</dbReference>
<accession>A0ABV2H7A0</accession>
<dbReference type="InterPro" id="IPR000014">
    <property type="entry name" value="PAS"/>
</dbReference>
<feature type="transmembrane region" description="Helical" evidence="2">
    <location>
        <begin position="146"/>
        <end position="167"/>
    </location>
</feature>
<dbReference type="SUPFAM" id="SSF158472">
    <property type="entry name" value="HAMP domain-like"/>
    <property type="match status" value="1"/>
</dbReference>
<keyword evidence="8" id="KW-1185">Reference proteome</keyword>
<dbReference type="PROSITE" id="PS50883">
    <property type="entry name" value="EAL"/>
    <property type="match status" value="1"/>
</dbReference>
<dbReference type="CDD" id="cd00130">
    <property type="entry name" value="PAS"/>
    <property type="match status" value="1"/>
</dbReference>
<dbReference type="InterPro" id="IPR035965">
    <property type="entry name" value="PAS-like_dom_sf"/>
</dbReference>
<dbReference type="InterPro" id="IPR001633">
    <property type="entry name" value="EAL_dom"/>
</dbReference>
<dbReference type="InterPro" id="IPR003660">
    <property type="entry name" value="HAMP_dom"/>
</dbReference>
<dbReference type="CDD" id="cd01948">
    <property type="entry name" value="EAL"/>
    <property type="match status" value="1"/>
</dbReference>
<evidence type="ECO:0000259" key="5">
    <source>
        <dbReference type="PROSITE" id="PS50885"/>
    </source>
</evidence>
<feature type="domain" description="GGDEF" evidence="6">
    <location>
        <begin position="382"/>
        <end position="515"/>
    </location>
</feature>
<dbReference type="SMART" id="SM00052">
    <property type="entry name" value="EAL"/>
    <property type="match status" value="1"/>
</dbReference>
<comment type="caution">
    <text evidence="7">The sequence shown here is derived from an EMBL/GenBank/DDBJ whole genome shotgun (WGS) entry which is preliminary data.</text>
</comment>
<dbReference type="SUPFAM" id="SSF55785">
    <property type="entry name" value="PYP-like sensor domain (PAS domain)"/>
    <property type="match status" value="1"/>
</dbReference>
<evidence type="ECO:0000313" key="7">
    <source>
        <dbReference type="EMBL" id="MET3586314.1"/>
    </source>
</evidence>
<organism evidence="7 8">
    <name type="scientific">Pseudorhizobium tarimense</name>
    <dbReference type="NCBI Taxonomy" id="1079109"/>
    <lineage>
        <taxon>Bacteria</taxon>
        <taxon>Pseudomonadati</taxon>
        <taxon>Pseudomonadota</taxon>
        <taxon>Alphaproteobacteria</taxon>
        <taxon>Hyphomicrobiales</taxon>
        <taxon>Rhizobiaceae</taxon>
        <taxon>Rhizobium/Agrobacterium group</taxon>
        <taxon>Pseudorhizobium</taxon>
    </lineage>
</organism>
<dbReference type="PROSITE" id="PS50887">
    <property type="entry name" value="GGDEF"/>
    <property type="match status" value="1"/>
</dbReference>
<feature type="domain" description="PAS" evidence="3">
    <location>
        <begin position="226"/>
        <end position="282"/>
    </location>
</feature>
<dbReference type="SMART" id="SM00091">
    <property type="entry name" value="PAS"/>
    <property type="match status" value="1"/>
</dbReference>
<evidence type="ECO:0000256" key="2">
    <source>
        <dbReference type="SAM" id="Phobius"/>
    </source>
</evidence>
<dbReference type="PANTHER" id="PTHR44757">
    <property type="entry name" value="DIGUANYLATE CYCLASE DGCP"/>
    <property type="match status" value="1"/>
</dbReference>
<dbReference type="InterPro" id="IPR029787">
    <property type="entry name" value="Nucleotide_cyclase"/>
</dbReference>
<evidence type="ECO:0000256" key="1">
    <source>
        <dbReference type="SAM" id="Coils"/>
    </source>
</evidence>
<dbReference type="InterPro" id="IPR000160">
    <property type="entry name" value="GGDEF_dom"/>
</dbReference>
<dbReference type="InterPro" id="IPR043128">
    <property type="entry name" value="Rev_trsase/Diguanyl_cyclase"/>
</dbReference>
<name>A0ABV2H7A0_9HYPH</name>
<keyword evidence="2" id="KW-0812">Transmembrane</keyword>
<evidence type="ECO:0000259" key="4">
    <source>
        <dbReference type="PROSITE" id="PS50883"/>
    </source>
</evidence>
<feature type="coiled-coil region" evidence="1">
    <location>
        <begin position="202"/>
        <end position="236"/>
    </location>
</feature>
<sequence>MKRSVETRFITIVSATLLCVVVPLFTLFLALSSQQANSALRSQIELLLSTNAKALGKPVWDLDKDTVRQTVLGMVSDPAVRSIRVDDRLGKLKVIKTAATSARPVDLERISLPIIYKSLQGEVTVGDITAYVESPGWFAALHETEMAFIFIFALAVLTVFLAALVGNRLMVITPLMRLTAAIEATRKLGSRHHVDWQSTDEMGQLAESFNEMQTQLERDEQELKKAHQQATELYNRTPAMLFSLDQNDLIAAVSDYWLLATGYRRDEVVARPFVDFVAPADRAIFANRRSRRRPGGQSVEATVRFVCRSGDVIDVLIIERELDQRLGGTGSLNVMTDITELKRSEQRVRQQAITDHLTGLINRQGFEAILDQKLRDADETKDRLACLFVDLDRFKSVNDNLGHAAGDELLRQFVSRVLPLLREGDTASRLGGDEFAFLLTSGDVQESANELCKKIVALFENPFLVVGHPVRLSASVGVAIYPDHASGAADLLHKSDLAMYARKRDGKNGAQIFDPAILEKTRKRAEIEKDIDDAVTGGWFEAHFQPIVDLKAGPIIGFEALMRMRHPVKGMLLPAAIIEVAEENGTVGAIGNLILESAVANLARVSQEIGLMDAYVAVNLSPLQFECSLPTRLASLLGQYGIRPNRLVLEITEAVLMHDNPEVRRILNEIHSFGCRIALDDFGTGYSSLSYLSRFPVDIVKIDQSFIRSTEGGDEVGGKNRLLIEGITAISQKMNCKVIAEGVETAAQKDALHHMGVDCGQGYLFSKPLPIEDLHLLLGTSAARQSFAGTA</sequence>
<dbReference type="EMBL" id="JBEPLJ010000008">
    <property type="protein sequence ID" value="MET3586314.1"/>
    <property type="molecule type" value="Genomic_DNA"/>
</dbReference>
<dbReference type="Pfam" id="PF00563">
    <property type="entry name" value="EAL"/>
    <property type="match status" value="1"/>
</dbReference>
<reference evidence="7 8" key="1">
    <citation type="submission" date="2024-06" db="EMBL/GenBank/DDBJ databases">
        <title>Genomic Encyclopedia of Type Strains, Phase IV (KMG-IV): sequencing the most valuable type-strain genomes for metagenomic binning, comparative biology and taxonomic classification.</title>
        <authorList>
            <person name="Goeker M."/>
        </authorList>
    </citation>
    <scope>NUCLEOTIDE SEQUENCE [LARGE SCALE GENOMIC DNA]</scope>
    <source>
        <strain evidence="7 8">DSM 105042</strain>
    </source>
</reference>
<evidence type="ECO:0000259" key="6">
    <source>
        <dbReference type="PROSITE" id="PS50887"/>
    </source>
</evidence>
<dbReference type="Gene3D" id="6.10.340.10">
    <property type="match status" value="1"/>
</dbReference>
<dbReference type="PANTHER" id="PTHR44757:SF2">
    <property type="entry name" value="BIOFILM ARCHITECTURE MAINTENANCE PROTEIN MBAA"/>
    <property type="match status" value="1"/>
</dbReference>
<dbReference type="Gene3D" id="3.30.70.270">
    <property type="match status" value="1"/>
</dbReference>
<evidence type="ECO:0000313" key="8">
    <source>
        <dbReference type="Proteomes" id="UP001549031"/>
    </source>
</evidence>
<keyword evidence="2" id="KW-0472">Membrane</keyword>
<feature type="domain" description="HAMP" evidence="5">
    <location>
        <begin position="169"/>
        <end position="221"/>
    </location>
</feature>
<dbReference type="Pfam" id="PF00672">
    <property type="entry name" value="HAMP"/>
    <property type="match status" value="1"/>
</dbReference>
<dbReference type="RefSeq" id="WP_247244072.1">
    <property type="nucleotide sequence ID" value="NZ_JALJRA010000008.1"/>
</dbReference>
<feature type="domain" description="EAL" evidence="4">
    <location>
        <begin position="524"/>
        <end position="782"/>
    </location>
</feature>
<dbReference type="SMART" id="SM00267">
    <property type="entry name" value="GGDEF"/>
    <property type="match status" value="1"/>
</dbReference>
<keyword evidence="1" id="KW-0175">Coiled coil</keyword>
<dbReference type="Gene3D" id="3.30.450.20">
    <property type="entry name" value="PAS domain"/>
    <property type="match status" value="1"/>
</dbReference>
<dbReference type="PROSITE" id="PS50112">
    <property type="entry name" value="PAS"/>
    <property type="match status" value="1"/>
</dbReference>
<dbReference type="NCBIfam" id="TIGR00254">
    <property type="entry name" value="GGDEF"/>
    <property type="match status" value="1"/>
</dbReference>
<dbReference type="SUPFAM" id="SSF55073">
    <property type="entry name" value="Nucleotide cyclase"/>
    <property type="match status" value="1"/>
</dbReference>
<proteinExistence type="predicted"/>